<comment type="similarity">
    <text evidence="1">Belongs to the arrestin family.</text>
</comment>
<organism evidence="4 5">
    <name type="scientific">Chironomus riparius</name>
    <dbReference type="NCBI Taxonomy" id="315576"/>
    <lineage>
        <taxon>Eukaryota</taxon>
        <taxon>Metazoa</taxon>
        <taxon>Ecdysozoa</taxon>
        <taxon>Arthropoda</taxon>
        <taxon>Hexapoda</taxon>
        <taxon>Insecta</taxon>
        <taxon>Pterygota</taxon>
        <taxon>Neoptera</taxon>
        <taxon>Endopterygota</taxon>
        <taxon>Diptera</taxon>
        <taxon>Nematocera</taxon>
        <taxon>Chironomoidea</taxon>
        <taxon>Chironomidae</taxon>
        <taxon>Chironominae</taxon>
        <taxon>Chironomus</taxon>
    </lineage>
</organism>
<dbReference type="GO" id="GO:0005737">
    <property type="term" value="C:cytoplasm"/>
    <property type="evidence" value="ECO:0007669"/>
    <property type="project" value="TreeGrafter"/>
</dbReference>
<reference evidence="4" key="1">
    <citation type="submission" date="2022-01" db="EMBL/GenBank/DDBJ databases">
        <authorList>
            <person name="King R."/>
        </authorList>
    </citation>
    <scope>NUCLEOTIDE SEQUENCE</scope>
</reference>
<accession>A0A9N9S8D3</accession>
<dbReference type="InterPro" id="IPR011021">
    <property type="entry name" value="Arrestin-like_N"/>
</dbReference>
<dbReference type="Gene3D" id="2.60.40.640">
    <property type="match status" value="2"/>
</dbReference>
<dbReference type="SMART" id="SM01017">
    <property type="entry name" value="Arrestin_C"/>
    <property type="match status" value="2"/>
</dbReference>
<dbReference type="OrthoDB" id="2333384at2759"/>
<dbReference type="InterPro" id="IPR014752">
    <property type="entry name" value="Arrestin-like_C"/>
</dbReference>
<dbReference type="Pfam" id="PF02752">
    <property type="entry name" value="Arrestin_C"/>
    <property type="match status" value="1"/>
</dbReference>
<protein>
    <recommendedName>
        <fullName evidence="3">Arrestin C-terminal-like domain-containing protein</fullName>
    </recommendedName>
</protein>
<evidence type="ECO:0000256" key="1">
    <source>
        <dbReference type="ARBA" id="ARBA00005298"/>
    </source>
</evidence>
<gene>
    <name evidence="4" type="ORF">CHIRRI_LOCUS12979</name>
</gene>
<sequence length="339" mass="38493">MNCEIKFLRNINGVFYAGSLLEGTVEISLTECVKINSIICKIIGFAKCEWTIDISRYNLQKYSSRVDYLNHRITIIDPNSNGNELTSSLNNFDFSFELPSSLPTSFKSKYGMIKYKIQVDLKFESLSKSEMFFELPFIVICPINLNEAVPALKDPVRQELLKSFNFNLASSDINLVAVIPQGGFVVGQSIEVLIQVENFGKTRVKYLKITLKKIAVFTSVKPKLQQKKVSEKEVKEVIYHEIPPKTNRDFLRAISIPPVPPNIENCEIISVTYELRIKAKTIGWNKSPVLKIPIKIGTIPIMNQNVLLEDSWHRKGALPPTYEETFRLSASMDTSSDEE</sequence>
<dbReference type="InterPro" id="IPR011022">
    <property type="entry name" value="Arrestin_C-like"/>
</dbReference>
<dbReference type="PANTHER" id="PTHR11188">
    <property type="entry name" value="ARRESTIN DOMAIN CONTAINING PROTEIN"/>
    <property type="match status" value="1"/>
</dbReference>
<dbReference type="PANTHER" id="PTHR11188:SF167">
    <property type="entry name" value="ARRESTIN C-TERMINAL-LIKE DOMAIN-CONTAINING PROTEIN-RELATED"/>
    <property type="match status" value="1"/>
</dbReference>
<dbReference type="EMBL" id="OU895880">
    <property type="protein sequence ID" value="CAG9810162.1"/>
    <property type="molecule type" value="Genomic_DNA"/>
</dbReference>
<dbReference type="InterPro" id="IPR050357">
    <property type="entry name" value="Arrestin_domain-protein"/>
</dbReference>
<feature type="domain" description="Arrestin C-terminal-like" evidence="3">
    <location>
        <begin position="2"/>
        <end position="143"/>
    </location>
</feature>
<dbReference type="GO" id="GO:0015031">
    <property type="term" value="P:protein transport"/>
    <property type="evidence" value="ECO:0007669"/>
    <property type="project" value="TreeGrafter"/>
</dbReference>
<feature type="domain" description="Arrestin C-terminal-like" evidence="3">
    <location>
        <begin position="169"/>
        <end position="301"/>
    </location>
</feature>
<reference evidence="4" key="2">
    <citation type="submission" date="2022-10" db="EMBL/GenBank/DDBJ databases">
        <authorList>
            <consortium name="ENA_rothamsted_submissions"/>
            <consortium name="culmorum"/>
            <person name="King R."/>
        </authorList>
    </citation>
    <scope>NUCLEOTIDE SEQUENCE</scope>
</reference>
<dbReference type="InterPro" id="IPR014756">
    <property type="entry name" value="Ig_E-set"/>
</dbReference>
<evidence type="ECO:0000313" key="4">
    <source>
        <dbReference type="EMBL" id="CAG9810162.1"/>
    </source>
</evidence>
<dbReference type="AlphaFoldDB" id="A0A9N9S8D3"/>
<keyword evidence="2" id="KW-0716">Sensory transduction</keyword>
<dbReference type="Pfam" id="PF00339">
    <property type="entry name" value="Arrestin_N"/>
    <property type="match status" value="1"/>
</dbReference>
<dbReference type="Proteomes" id="UP001153620">
    <property type="component" value="Chromosome 4"/>
</dbReference>
<evidence type="ECO:0000256" key="2">
    <source>
        <dbReference type="ARBA" id="ARBA00022606"/>
    </source>
</evidence>
<evidence type="ECO:0000313" key="5">
    <source>
        <dbReference type="Proteomes" id="UP001153620"/>
    </source>
</evidence>
<name>A0A9N9S8D3_9DIPT</name>
<evidence type="ECO:0000259" key="3">
    <source>
        <dbReference type="SMART" id="SM01017"/>
    </source>
</evidence>
<dbReference type="SUPFAM" id="SSF81296">
    <property type="entry name" value="E set domains"/>
    <property type="match status" value="2"/>
</dbReference>
<keyword evidence="5" id="KW-1185">Reference proteome</keyword>
<proteinExistence type="inferred from homology"/>